<dbReference type="HOGENOM" id="CLU_1769448_0_0_1"/>
<proteinExistence type="predicted"/>
<evidence type="ECO:0000313" key="2">
    <source>
        <dbReference type="EMBL" id="KIO23376.1"/>
    </source>
</evidence>
<dbReference type="OrthoDB" id="10323317at2759"/>
<sequence>MNAFHSYIPNFETLVFPEGDFDGRVIDPPGYLVYNLFTNRRFFASDTTSITRPNGTSVAVIVWGSVWQLERRKILFPDMTISARKFLTHKYLGSPKRWFRTGDGRQLFWMGPKCYDGATGALVATCRRSNNGYALCCARTGLAPGSS</sequence>
<feature type="domain" description="DUF6593" evidence="1">
    <location>
        <begin position="27"/>
        <end position="130"/>
    </location>
</feature>
<reference evidence="3" key="2">
    <citation type="submission" date="2015-01" db="EMBL/GenBank/DDBJ databases">
        <title>Evolutionary Origins and Diversification of the Mycorrhizal Mutualists.</title>
        <authorList>
            <consortium name="DOE Joint Genome Institute"/>
            <consortium name="Mycorrhizal Genomics Consortium"/>
            <person name="Kohler A."/>
            <person name="Kuo A."/>
            <person name="Nagy L.G."/>
            <person name="Floudas D."/>
            <person name="Copeland A."/>
            <person name="Barry K.W."/>
            <person name="Cichocki N."/>
            <person name="Veneault-Fourrey C."/>
            <person name="LaButti K."/>
            <person name="Lindquist E.A."/>
            <person name="Lipzen A."/>
            <person name="Lundell T."/>
            <person name="Morin E."/>
            <person name="Murat C."/>
            <person name="Riley R."/>
            <person name="Ohm R."/>
            <person name="Sun H."/>
            <person name="Tunlid A."/>
            <person name="Henrissat B."/>
            <person name="Grigoriev I.V."/>
            <person name="Hibbett D.S."/>
            <person name="Martin F."/>
        </authorList>
    </citation>
    <scope>NUCLEOTIDE SEQUENCE [LARGE SCALE GENOMIC DNA]</scope>
    <source>
        <strain evidence="3">MUT 4182</strain>
    </source>
</reference>
<evidence type="ECO:0000313" key="3">
    <source>
        <dbReference type="Proteomes" id="UP000054248"/>
    </source>
</evidence>
<dbReference type="Proteomes" id="UP000054248">
    <property type="component" value="Unassembled WGS sequence"/>
</dbReference>
<dbReference type="Pfam" id="PF20236">
    <property type="entry name" value="DUF6593"/>
    <property type="match status" value="1"/>
</dbReference>
<name>A0A0C3QD09_9AGAM</name>
<organism evidence="2 3">
    <name type="scientific">Tulasnella calospora MUT 4182</name>
    <dbReference type="NCBI Taxonomy" id="1051891"/>
    <lineage>
        <taxon>Eukaryota</taxon>
        <taxon>Fungi</taxon>
        <taxon>Dikarya</taxon>
        <taxon>Basidiomycota</taxon>
        <taxon>Agaricomycotina</taxon>
        <taxon>Agaricomycetes</taxon>
        <taxon>Cantharellales</taxon>
        <taxon>Tulasnellaceae</taxon>
        <taxon>Tulasnella</taxon>
    </lineage>
</organism>
<dbReference type="InterPro" id="IPR046528">
    <property type="entry name" value="DUF6593"/>
</dbReference>
<gene>
    <name evidence="2" type="ORF">M407DRAFT_110283</name>
</gene>
<accession>A0A0C3QD09</accession>
<dbReference type="EMBL" id="KN823086">
    <property type="protein sequence ID" value="KIO23376.1"/>
    <property type="molecule type" value="Genomic_DNA"/>
</dbReference>
<protein>
    <recommendedName>
        <fullName evidence="1">DUF6593 domain-containing protein</fullName>
    </recommendedName>
</protein>
<keyword evidence="3" id="KW-1185">Reference proteome</keyword>
<dbReference type="AlphaFoldDB" id="A0A0C3QD09"/>
<evidence type="ECO:0000259" key="1">
    <source>
        <dbReference type="Pfam" id="PF20236"/>
    </source>
</evidence>
<reference evidence="2 3" key="1">
    <citation type="submission" date="2014-04" db="EMBL/GenBank/DDBJ databases">
        <authorList>
            <consortium name="DOE Joint Genome Institute"/>
            <person name="Kuo A."/>
            <person name="Girlanda M."/>
            <person name="Perotto S."/>
            <person name="Kohler A."/>
            <person name="Nagy L.G."/>
            <person name="Floudas D."/>
            <person name="Copeland A."/>
            <person name="Barry K.W."/>
            <person name="Cichocki N."/>
            <person name="Veneault-Fourrey C."/>
            <person name="LaButti K."/>
            <person name="Lindquist E.A."/>
            <person name="Lipzen A."/>
            <person name="Lundell T."/>
            <person name="Morin E."/>
            <person name="Murat C."/>
            <person name="Sun H."/>
            <person name="Tunlid A."/>
            <person name="Henrissat B."/>
            <person name="Grigoriev I.V."/>
            <person name="Hibbett D.S."/>
            <person name="Martin F."/>
            <person name="Nordberg H.P."/>
            <person name="Cantor M.N."/>
            <person name="Hua S.X."/>
        </authorList>
    </citation>
    <scope>NUCLEOTIDE SEQUENCE [LARGE SCALE GENOMIC DNA]</scope>
    <source>
        <strain evidence="2 3">MUT 4182</strain>
    </source>
</reference>